<keyword evidence="5 6" id="KW-0472">Membrane</keyword>
<dbReference type="GO" id="GO:0005886">
    <property type="term" value="C:plasma membrane"/>
    <property type="evidence" value="ECO:0007669"/>
    <property type="project" value="UniProtKB-SubCell"/>
</dbReference>
<comment type="caution">
    <text evidence="8">The sequence shown here is derived from an EMBL/GenBank/DDBJ whole genome shotgun (WGS) entry which is preliminary data.</text>
</comment>
<evidence type="ECO:0000256" key="6">
    <source>
        <dbReference type="SAM" id="Phobius"/>
    </source>
</evidence>
<keyword evidence="2" id="KW-1003">Cell membrane</keyword>
<name>A0A371NXW0_9MICO</name>
<dbReference type="InterPro" id="IPR003807">
    <property type="entry name" value="DUF202"/>
</dbReference>
<dbReference type="AlphaFoldDB" id="A0A371NXW0"/>
<gene>
    <name evidence="8" type="ORF">DY023_01615</name>
</gene>
<keyword evidence="9" id="KW-1185">Reference proteome</keyword>
<dbReference type="RefSeq" id="WP_116240599.1">
    <property type="nucleotide sequence ID" value="NZ_QUAB01000012.1"/>
</dbReference>
<dbReference type="Pfam" id="PF02656">
    <property type="entry name" value="DUF202"/>
    <property type="match status" value="1"/>
</dbReference>
<feature type="transmembrane region" description="Helical" evidence="6">
    <location>
        <begin position="29"/>
        <end position="46"/>
    </location>
</feature>
<dbReference type="PANTHER" id="PTHR34187:SF2">
    <property type="entry name" value="DUF202 DOMAIN-CONTAINING PROTEIN"/>
    <property type="match status" value="1"/>
</dbReference>
<evidence type="ECO:0000256" key="4">
    <source>
        <dbReference type="ARBA" id="ARBA00022989"/>
    </source>
</evidence>
<feature type="domain" description="DUF202" evidence="7">
    <location>
        <begin position="20"/>
        <end position="86"/>
    </location>
</feature>
<feature type="transmembrane region" description="Helical" evidence="6">
    <location>
        <begin position="58"/>
        <end position="78"/>
    </location>
</feature>
<dbReference type="PANTHER" id="PTHR34187">
    <property type="entry name" value="FGR18P"/>
    <property type="match status" value="1"/>
</dbReference>
<evidence type="ECO:0000256" key="2">
    <source>
        <dbReference type="ARBA" id="ARBA00022475"/>
    </source>
</evidence>
<evidence type="ECO:0000313" key="8">
    <source>
        <dbReference type="EMBL" id="REJ08240.1"/>
    </source>
</evidence>
<proteinExistence type="predicted"/>
<evidence type="ECO:0000256" key="1">
    <source>
        <dbReference type="ARBA" id="ARBA00004651"/>
    </source>
</evidence>
<organism evidence="8 9">
    <name type="scientific">Microbacterium bovistercoris</name>
    <dbReference type="NCBI Taxonomy" id="2293570"/>
    <lineage>
        <taxon>Bacteria</taxon>
        <taxon>Bacillati</taxon>
        <taxon>Actinomycetota</taxon>
        <taxon>Actinomycetes</taxon>
        <taxon>Micrococcales</taxon>
        <taxon>Microbacteriaceae</taxon>
        <taxon>Microbacterium</taxon>
    </lineage>
</organism>
<dbReference type="OrthoDB" id="582337at2"/>
<evidence type="ECO:0000256" key="5">
    <source>
        <dbReference type="ARBA" id="ARBA00023136"/>
    </source>
</evidence>
<sequence>MTDRRFPRSVYGVGEEPDPRFSLANERTFLAWIRTALALVAVGIAIEALQLDIHPVPRFLAAVLFVVLGLVATVHAWLSWARSERAMRQHLALPGPTTGVVIVAGVIIAVLLLGAGLFL</sequence>
<feature type="transmembrane region" description="Helical" evidence="6">
    <location>
        <begin position="99"/>
        <end position="118"/>
    </location>
</feature>
<evidence type="ECO:0000256" key="3">
    <source>
        <dbReference type="ARBA" id="ARBA00022692"/>
    </source>
</evidence>
<reference evidence="8 9" key="1">
    <citation type="submission" date="2018-08" db="EMBL/GenBank/DDBJ databases">
        <title>Isolation, diversity and antifungal activity of Actinobacteria from cow dung.</title>
        <authorList>
            <person name="Ling L."/>
        </authorList>
    </citation>
    <scope>NUCLEOTIDE SEQUENCE [LARGE SCALE GENOMIC DNA]</scope>
    <source>
        <strain evidence="8 9">NEAU-LLE</strain>
    </source>
</reference>
<evidence type="ECO:0000259" key="7">
    <source>
        <dbReference type="Pfam" id="PF02656"/>
    </source>
</evidence>
<dbReference type="InterPro" id="IPR052053">
    <property type="entry name" value="IM_YidH-like"/>
</dbReference>
<evidence type="ECO:0000313" key="9">
    <source>
        <dbReference type="Proteomes" id="UP000262172"/>
    </source>
</evidence>
<dbReference type="EMBL" id="QUAB01000012">
    <property type="protein sequence ID" value="REJ08240.1"/>
    <property type="molecule type" value="Genomic_DNA"/>
</dbReference>
<accession>A0A371NXW0</accession>
<dbReference type="Proteomes" id="UP000262172">
    <property type="component" value="Unassembled WGS sequence"/>
</dbReference>
<keyword evidence="3 6" id="KW-0812">Transmembrane</keyword>
<keyword evidence="4 6" id="KW-1133">Transmembrane helix</keyword>
<comment type="subcellular location">
    <subcellularLocation>
        <location evidence="1">Cell membrane</location>
        <topology evidence="1">Multi-pass membrane protein</topology>
    </subcellularLocation>
</comment>
<protein>
    <submittedName>
        <fullName evidence="8">DUF202 domain-containing protein</fullName>
    </submittedName>
</protein>